<feature type="region of interest" description="Disordered" evidence="2">
    <location>
        <begin position="1"/>
        <end position="29"/>
    </location>
</feature>
<sequence length="654" mass="72868">MTKSTGKKAKAAAVGGLEKKTRSRAATASLEDLKQATAAGRAQYGRPARTRKTYDGYIQRGKKFLEDVIAQHRAKEGTNQTETDELAKAFNDSKPNKYSAIALELFLTQKCLTEDNGISTAEGIRGAFSDYWENMAGDKYRGEYSYDETTSTVHGCPAKSSTIQTFIKLIKAKSGAKSGAKGAAATRHHAEAMKIEDLAAIMQWSEDEVPPESLANRGGAVDLKIQLKHTMMRAFLASGYTLWTRNFELCGLQKHDIDLTCRGEGPLHLPYIRVHLENRKGWQNKQGWDGPLESVYEMDMFTHLQRWISILERELGRELVSDDYLFPYIGPNGLINPKQAMSHEVVQSLLSEFGKGAGVQGYFTTHSLRRGGAQYRLMYAPLVERWALSVIRWWGGWAEGEQETKYLVDSLQSYERGHGNALCPTQLDMSKTSMGNGDLLRAPTLHDIRILFEGLSNSLQNPPTNRISLPTRQPIIPSSLSYADSIVTTTFAAASSSRSFSSSSQSSSDTDLHIPNPVQDHSGLPIPGIFIPNLGRKKGAWREAVKQWEEGDQVNGMLPLRDWPDAWFKGLMRTVTGTKRHQRKIIAEEYERLNRDDAAFEALYNKHKGVSAIVRAIQQRNPHIKNRRSKNGTPKERLGCSVDGDNDDEGAGNE</sequence>
<reference evidence="4" key="1">
    <citation type="submission" date="2014-04" db="EMBL/GenBank/DDBJ databases">
        <title>Evolutionary Origins and Diversification of the Mycorrhizal Mutualists.</title>
        <authorList>
            <consortium name="DOE Joint Genome Institute"/>
            <consortium name="Mycorrhizal Genomics Consortium"/>
            <person name="Kohler A."/>
            <person name="Kuo A."/>
            <person name="Nagy L.G."/>
            <person name="Floudas D."/>
            <person name="Copeland A."/>
            <person name="Barry K.W."/>
            <person name="Cichocki N."/>
            <person name="Veneault-Fourrey C."/>
            <person name="LaButti K."/>
            <person name="Lindquist E.A."/>
            <person name="Lipzen A."/>
            <person name="Lundell T."/>
            <person name="Morin E."/>
            <person name="Murat C."/>
            <person name="Riley R."/>
            <person name="Ohm R."/>
            <person name="Sun H."/>
            <person name="Tunlid A."/>
            <person name="Henrissat B."/>
            <person name="Grigoriev I.V."/>
            <person name="Hibbett D.S."/>
            <person name="Martin F."/>
        </authorList>
    </citation>
    <scope>NUCLEOTIDE SEQUENCE [LARGE SCALE GENOMIC DNA]</scope>
    <source>
        <strain evidence="4">FD-334 SS-4</strain>
    </source>
</reference>
<dbReference type="GO" id="GO:0003677">
    <property type="term" value="F:DNA binding"/>
    <property type="evidence" value="ECO:0007669"/>
    <property type="project" value="InterPro"/>
</dbReference>
<dbReference type="Proteomes" id="UP000054270">
    <property type="component" value="Unassembled WGS sequence"/>
</dbReference>
<evidence type="ECO:0000313" key="4">
    <source>
        <dbReference type="Proteomes" id="UP000054270"/>
    </source>
</evidence>
<keyword evidence="4" id="KW-1185">Reference proteome</keyword>
<organism evidence="3 4">
    <name type="scientific">Hypholoma sublateritium (strain FD-334 SS-4)</name>
    <dbReference type="NCBI Taxonomy" id="945553"/>
    <lineage>
        <taxon>Eukaryota</taxon>
        <taxon>Fungi</taxon>
        <taxon>Dikarya</taxon>
        <taxon>Basidiomycota</taxon>
        <taxon>Agaricomycotina</taxon>
        <taxon>Agaricomycetes</taxon>
        <taxon>Agaricomycetidae</taxon>
        <taxon>Agaricales</taxon>
        <taxon>Agaricineae</taxon>
        <taxon>Strophariaceae</taxon>
        <taxon>Hypholoma</taxon>
    </lineage>
</organism>
<dbReference type="STRING" id="945553.A0A0D2N249"/>
<dbReference type="SUPFAM" id="SSF56349">
    <property type="entry name" value="DNA breaking-rejoining enzymes"/>
    <property type="match status" value="1"/>
</dbReference>
<evidence type="ECO:0008006" key="5">
    <source>
        <dbReference type="Google" id="ProtNLM"/>
    </source>
</evidence>
<protein>
    <recommendedName>
        <fullName evidence="5">Tyr recombinase domain-containing protein</fullName>
    </recommendedName>
</protein>
<dbReference type="EMBL" id="KN817757">
    <property type="protein sequence ID" value="KJA13299.1"/>
    <property type="molecule type" value="Genomic_DNA"/>
</dbReference>
<dbReference type="InterPro" id="IPR011010">
    <property type="entry name" value="DNA_brk_join_enz"/>
</dbReference>
<feature type="region of interest" description="Disordered" evidence="2">
    <location>
        <begin position="622"/>
        <end position="654"/>
    </location>
</feature>
<dbReference type="InterPro" id="IPR013762">
    <property type="entry name" value="Integrase-like_cat_sf"/>
</dbReference>
<evidence type="ECO:0000256" key="2">
    <source>
        <dbReference type="SAM" id="MobiDB-lite"/>
    </source>
</evidence>
<dbReference type="GO" id="GO:0015074">
    <property type="term" value="P:DNA integration"/>
    <property type="evidence" value="ECO:0007669"/>
    <property type="project" value="InterPro"/>
</dbReference>
<feature type="region of interest" description="Disordered" evidence="2">
    <location>
        <begin position="497"/>
        <end position="524"/>
    </location>
</feature>
<dbReference type="AlphaFoldDB" id="A0A0D2N249"/>
<evidence type="ECO:0000256" key="1">
    <source>
        <dbReference type="ARBA" id="ARBA00023172"/>
    </source>
</evidence>
<dbReference type="Gene3D" id="1.10.443.10">
    <property type="entry name" value="Intergrase catalytic core"/>
    <property type="match status" value="1"/>
</dbReference>
<dbReference type="OMA" id="LSVIRWW"/>
<feature type="compositionally biased region" description="Basic residues" evidence="2">
    <location>
        <begin position="1"/>
        <end position="10"/>
    </location>
</feature>
<feature type="compositionally biased region" description="Acidic residues" evidence="2">
    <location>
        <begin position="644"/>
        <end position="654"/>
    </location>
</feature>
<keyword evidence="1" id="KW-0233">DNA recombination</keyword>
<evidence type="ECO:0000313" key="3">
    <source>
        <dbReference type="EMBL" id="KJA13299.1"/>
    </source>
</evidence>
<feature type="compositionally biased region" description="Low complexity" evidence="2">
    <location>
        <begin position="497"/>
        <end position="508"/>
    </location>
</feature>
<dbReference type="OrthoDB" id="2976553at2759"/>
<proteinExistence type="predicted"/>
<gene>
    <name evidence="3" type="ORF">HYPSUDRAFT_59977</name>
</gene>
<name>A0A0D2N249_HYPSF</name>
<accession>A0A0D2N249</accession>
<dbReference type="GO" id="GO:0006310">
    <property type="term" value="P:DNA recombination"/>
    <property type="evidence" value="ECO:0007669"/>
    <property type="project" value="UniProtKB-KW"/>
</dbReference>